<protein>
    <submittedName>
        <fullName evidence="2">Uncharacterized protein</fullName>
    </submittedName>
</protein>
<dbReference type="AlphaFoldDB" id="A0AAQ3MDL1"/>
<evidence type="ECO:0000256" key="1">
    <source>
        <dbReference type="SAM" id="MobiDB-lite"/>
    </source>
</evidence>
<keyword evidence="3" id="KW-1185">Reference proteome</keyword>
<organism evidence="2 3">
    <name type="scientific">Vigna mungo</name>
    <name type="common">Black gram</name>
    <name type="synonym">Phaseolus mungo</name>
    <dbReference type="NCBI Taxonomy" id="3915"/>
    <lineage>
        <taxon>Eukaryota</taxon>
        <taxon>Viridiplantae</taxon>
        <taxon>Streptophyta</taxon>
        <taxon>Embryophyta</taxon>
        <taxon>Tracheophyta</taxon>
        <taxon>Spermatophyta</taxon>
        <taxon>Magnoliopsida</taxon>
        <taxon>eudicotyledons</taxon>
        <taxon>Gunneridae</taxon>
        <taxon>Pentapetalae</taxon>
        <taxon>rosids</taxon>
        <taxon>fabids</taxon>
        <taxon>Fabales</taxon>
        <taxon>Fabaceae</taxon>
        <taxon>Papilionoideae</taxon>
        <taxon>50 kb inversion clade</taxon>
        <taxon>NPAAA clade</taxon>
        <taxon>indigoferoid/millettioid clade</taxon>
        <taxon>Phaseoleae</taxon>
        <taxon>Vigna</taxon>
    </lineage>
</organism>
<dbReference type="EMBL" id="CP144690">
    <property type="protein sequence ID" value="WVY89191.1"/>
    <property type="molecule type" value="Genomic_DNA"/>
</dbReference>
<accession>A0AAQ3MDL1</accession>
<evidence type="ECO:0000313" key="2">
    <source>
        <dbReference type="EMBL" id="WVY89191.1"/>
    </source>
</evidence>
<proteinExistence type="predicted"/>
<sequence length="112" mass="13020">MMEIMKICELYYSNGRKAQDLRPPHVTSQKHPQKLSHHLEDKSLQKLKSMTEETLANSLASSIINSKYLFSGSNTVIERLGLCFWPDQSTEEERLVPSFHHTYHLHSYESQT</sequence>
<evidence type="ECO:0000313" key="3">
    <source>
        <dbReference type="Proteomes" id="UP001374535"/>
    </source>
</evidence>
<gene>
    <name evidence="2" type="ORF">V8G54_034705</name>
</gene>
<feature type="region of interest" description="Disordered" evidence="1">
    <location>
        <begin position="18"/>
        <end position="38"/>
    </location>
</feature>
<dbReference type="Proteomes" id="UP001374535">
    <property type="component" value="Chromosome 11"/>
</dbReference>
<reference evidence="2 3" key="1">
    <citation type="journal article" date="2023" name="Life. Sci Alliance">
        <title>Evolutionary insights into 3D genome organization and epigenetic landscape of Vigna mungo.</title>
        <authorList>
            <person name="Junaid A."/>
            <person name="Singh B."/>
            <person name="Bhatia S."/>
        </authorList>
    </citation>
    <scope>NUCLEOTIDE SEQUENCE [LARGE SCALE GENOMIC DNA]</scope>
    <source>
        <strain evidence="2">Urdbean</strain>
    </source>
</reference>
<name>A0AAQ3MDL1_VIGMU</name>